<keyword evidence="2" id="KW-1185">Reference proteome</keyword>
<accession>A0A8S1RUB2</accession>
<reference evidence="1" key="1">
    <citation type="submission" date="2021-01" db="EMBL/GenBank/DDBJ databases">
        <authorList>
            <consortium name="Genoscope - CEA"/>
            <person name="William W."/>
        </authorList>
    </citation>
    <scope>NUCLEOTIDE SEQUENCE</scope>
</reference>
<evidence type="ECO:0000313" key="1">
    <source>
        <dbReference type="EMBL" id="CAD8130439.1"/>
    </source>
</evidence>
<protein>
    <submittedName>
        <fullName evidence="1">Uncharacterized protein</fullName>
    </submittedName>
</protein>
<name>A0A8S1RUB2_9CILI</name>
<comment type="caution">
    <text evidence="1">The sequence shown here is derived from an EMBL/GenBank/DDBJ whole genome shotgun (WGS) entry which is preliminary data.</text>
</comment>
<organism evidence="1 2">
    <name type="scientific">Paramecium sonneborni</name>
    <dbReference type="NCBI Taxonomy" id="65129"/>
    <lineage>
        <taxon>Eukaryota</taxon>
        <taxon>Sar</taxon>
        <taxon>Alveolata</taxon>
        <taxon>Ciliophora</taxon>
        <taxon>Intramacronucleata</taxon>
        <taxon>Oligohymenophorea</taxon>
        <taxon>Peniculida</taxon>
        <taxon>Parameciidae</taxon>
        <taxon>Paramecium</taxon>
    </lineage>
</organism>
<sequence>MRKEKILDNLQFISYIHFITIQLQTRGNINHYQQKISDVIKKEITKITNFLREVQDYPYSKKDYSTKAYEKETKNIIKKVAENKGIINFKKILELLTSIDEKYIQCGLKGVLMKVDVTNRNFEGISMKNTSLIGVYLIRCNISGSK</sequence>
<proteinExistence type="predicted"/>
<evidence type="ECO:0000313" key="2">
    <source>
        <dbReference type="Proteomes" id="UP000692954"/>
    </source>
</evidence>
<dbReference type="AlphaFoldDB" id="A0A8S1RUB2"/>
<dbReference type="EMBL" id="CAJJDN010000289">
    <property type="protein sequence ID" value="CAD8130439.1"/>
    <property type="molecule type" value="Genomic_DNA"/>
</dbReference>
<gene>
    <name evidence="1" type="ORF">PSON_ATCC_30995.1.T2890008</name>
</gene>
<dbReference type="Proteomes" id="UP000692954">
    <property type="component" value="Unassembled WGS sequence"/>
</dbReference>